<dbReference type="InterPro" id="IPR015947">
    <property type="entry name" value="PUA-like_sf"/>
</dbReference>
<dbReference type="Proteomes" id="UP000008983">
    <property type="component" value="Unassembled WGS sequence"/>
</dbReference>
<feature type="domain" description="Lon proteolytic" evidence="12">
    <location>
        <begin position="626"/>
        <end position="816"/>
    </location>
</feature>
<dbReference type="GO" id="GO:0016887">
    <property type="term" value="F:ATP hydrolysis activity"/>
    <property type="evidence" value="ECO:0007669"/>
    <property type="project" value="InterPro"/>
</dbReference>
<evidence type="ECO:0000259" key="12">
    <source>
        <dbReference type="PROSITE" id="PS51786"/>
    </source>
</evidence>
<dbReference type="PRINTS" id="PR00830">
    <property type="entry name" value="ENDOLAPTASE"/>
</dbReference>
<dbReference type="InterPro" id="IPR014721">
    <property type="entry name" value="Ribsml_uS5_D2-typ_fold_subgr"/>
</dbReference>
<evidence type="ECO:0000256" key="1">
    <source>
        <dbReference type="ARBA" id="ARBA00022670"/>
    </source>
</evidence>
<evidence type="ECO:0000256" key="5">
    <source>
        <dbReference type="ARBA" id="ARBA00022840"/>
    </source>
</evidence>
<dbReference type="InterPro" id="IPR020568">
    <property type="entry name" value="Ribosomal_Su5_D2-typ_SF"/>
</dbReference>
<evidence type="ECO:0000256" key="10">
    <source>
        <dbReference type="RuleBase" id="RU000591"/>
    </source>
</evidence>
<dbReference type="eggNOG" id="KOG2004">
    <property type="taxonomic scope" value="Eukaryota"/>
</dbReference>
<name>G0QSM7_ICHMU</name>
<keyword evidence="15" id="KW-1185">Reference proteome</keyword>
<feature type="binding site" evidence="8">
    <location>
        <begin position="378"/>
        <end position="385"/>
    </location>
    <ligand>
        <name>ATP</name>
        <dbReference type="ChEBI" id="CHEBI:30616"/>
    </ligand>
</feature>
<dbReference type="InParanoid" id="G0QSM7"/>
<evidence type="ECO:0000256" key="8">
    <source>
        <dbReference type="PIRSR" id="PIRSR001174-2"/>
    </source>
</evidence>
<dbReference type="AlphaFoldDB" id="G0QSM7"/>
<evidence type="ECO:0000256" key="7">
    <source>
        <dbReference type="PIRSR" id="PIRSR001174-1"/>
    </source>
</evidence>
<comment type="similarity">
    <text evidence="6 9 10">Belongs to the peptidase S16 family.</text>
</comment>
<evidence type="ECO:0000313" key="14">
    <source>
        <dbReference type="EMBL" id="EGR31786.1"/>
    </source>
</evidence>
<dbReference type="Gene3D" id="3.40.50.300">
    <property type="entry name" value="P-loop containing nucleotide triphosphate hydrolases"/>
    <property type="match status" value="1"/>
</dbReference>
<dbReference type="InterPro" id="IPR003111">
    <property type="entry name" value="Lon_prtase_N"/>
</dbReference>
<evidence type="ECO:0000256" key="2">
    <source>
        <dbReference type="ARBA" id="ARBA00022741"/>
    </source>
</evidence>
<dbReference type="SMART" id="SM00382">
    <property type="entry name" value="AAA"/>
    <property type="match status" value="1"/>
</dbReference>
<organism evidence="14 15">
    <name type="scientific">Ichthyophthirius multifiliis</name>
    <name type="common">White spot disease agent</name>
    <name type="synonym">Ich</name>
    <dbReference type="NCBI Taxonomy" id="5932"/>
    <lineage>
        <taxon>Eukaryota</taxon>
        <taxon>Sar</taxon>
        <taxon>Alveolata</taxon>
        <taxon>Ciliophora</taxon>
        <taxon>Intramacronucleata</taxon>
        <taxon>Oligohymenophorea</taxon>
        <taxon>Hymenostomatida</taxon>
        <taxon>Ophryoglenina</taxon>
        <taxon>Ichthyophthirius</taxon>
    </lineage>
</organism>
<dbReference type="EMBL" id="GL983817">
    <property type="protein sequence ID" value="EGR31786.1"/>
    <property type="molecule type" value="Genomic_DNA"/>
</dbReference>
<dbReference type="Pfam" id="PF00004">
    <property type="entry name" value="AAA"/>
    <property type="match status" value="1"/>
</dbReference>
<dbReference type="SUPFAM" id="SSF52540">
    <property type="entry name" value="P-loop containing nucleoside triphosphate hydrolases"/>
    <property type="match status" value="1"/>
</dbReference>
<evidence type="ECO:0000313" key="15">
    <source>
        <dbReference type="Proteomes" id="UP000008983"/>
    </source>
</evidence>
<dbReference type="GO" id="GO:0004252">
    <property type="term" value="F:serine-type endopeptidase activity"/>
    <property type="evidence" value="ECO:0007669"/>
    <property type="project" value="UniProtKB-UniRule"/>
</dbReference>
<dbReference type="SUPFAM" id="SSF54211">
    <property type="entry name" value="Ribosomal protein S5 domain 2-like"/>
    <property type="match status" value="1"/>
</dbReference>
<feature type="active site" evidence="7 9">
    <location>
        <position position="722"/>
    </location>
</feature>
<dbReference type="OrthoDB" id="2411602at2759"/>
<reference evidence="14 15" key="1">
    <citation type="submission" date="2011-07" db="EMBL/GenBank/DDBJ databases">
        <authorList>
            <person name="Coyne R."/>
            <person name="Brami D."/>
            <person name="Johnson J."/>
            <person name="Hostetler J."/>
            <person name="Hannick L."/>
            <person name="Clark T."/>
            <person name="Cassidy-Hanley D."/>
            <person name="Inman J."/>
        </authorList>
    </citation>
    <scope>NUCLEOTIDE SEQUENCE [LARGE SCALE GENOMIC DNA]</scope>
    <source>
        <strain evidence="14 15">G5</strain>
    </source>
</reference>
<dbReference type="GO" id="GO:0030163">
    <property type="term" value="P:protein catabolic process"/>
    <property type="evidence" value="ECO:0007669"/>
    <property type="project" value="InterPro"/>
</dbReference>
<dbReference type="Pfam" id="PF02190">
    <property type="entry name" value="LON_substr_bdg"/>
    <property type="match status" value="1"/>
</dbReference>
<dbReference type="Gene3D" id="1.10.8.60">
    <property type="match status" value="1"/>
</dbReference>
<dbReference type="FunCoup" id="G0QSM7">
    <property type="interactions" value="124"/>
</dbReference>
<proteinExistence type="inferred from homology"/>
<dbReference type="InterPro" id="IPR027417">
    <property type="entry name" value="P-loop_NTPase"/>
</dbReference>
<dbReference type="InterPro" id="IPR054594">
    <property type="entry name" value="Lon_lid"/>
</dbReference>
<dbReference type="GO" id="GO:0005524">
    <property type="term" value="F:ATP binding"/>
    <property type="evidence" value="ECO:0007669"/>
    <property type="project" value="UniProtKB-KW"/>
</dbReference>
<dbReference type="GeneID" id="14907926"/>
<dbReference type="OMA" id="EYFLHQQ"/>
<dbReference type="InterPro" id="IPR003959">
    <property type="entry name" value="ATPase_AAA_core"/>
</dbReference>
<dbReference type="InterPro" id="IPR004815">
    <property type="entry name" value="Lon_bac/euk-typ"/>
</dbReference>
<dbReference type="EC" id="3.4.21.-" evidence="6 11"/>
<dbReference type="PROSITE" id="PS01046">
    <property type="entry name" value="LON_SER"/>
    <property type="match status" value="1"/>
</dbReference>
<evidence type="ECO:0000256" key="6">
    <source>
        <dbReference type="PIRNR" id="PIRNR001174"/>
    </source>
</evidence>
<dbReference type="Gene3D" id="1.20.5.5270">
    <property type="match status" value="1"/>
</dbReference>
<dbReference type="GO" id="GO:0006508">
    <property type="term" value="P:proteolysis"/>
    <property type="evidence" value="ECO:0007669"/>
    <property type="project" value="UniProtKB-KW"/>
</dbReference>
<dbReference type="RefSeq" id="XP_004035272.1">
    <property type="nucleotide sequence ID" value="XM_004035224.1"/>
</dbReference>
<keyword evidence="5 6" id="KW-0067">ATP-binding</keyword>
<dbReference type="Gene3D" id="3.30.230.10">
    <property type="match status" value="1"/>
</dbReference>
<sequence>MKKLSIYILPIQDRVIYPYQQIYIRIPEIYQYEPKKFNNLIGVLSSFDPQQSQKKLESIENFSKYGTILKITSEDQQYYINTQTRNHREVKTYSAFAFGRFKVISFEKQTPFYIATIELISDEILSKLEQKLKSYEIPELKKQAKKYLENISNKIDTQKQMQIENEQSINKLVYTIASLLEISTETKLQILQADDINERIKLILNIMQEKNGEFSITGELQQKVKSELEKDNKKFLITHKNSGIFPSNLFPSNSNLNSSFHQDESSNETDEISQLNQKIKQKNLPENILQTIQKEFKKLKQMRNSQNAESYVIRTYIETLLDLPWLEHTGDQQDLKQAETILNNDHSGLEKVKKRILEFLAVRFLKGNQRGSIICLCGPPGVGKTSLGKSIADSLGRKFERIALGGVRDESEIRGHRRTYVGALPGMIINAIKRSGSNNPVILLDEIDKLTRDSRGDPSSALLEVLDPNQNSNFVDHYIGLPFDLSNVMFIATANQLDSIQPPLLDRMEIIQIPGYTQEEKKEIAKKYLVKKQIDENGISQEQIAFEDDAIEFIIKKYTREAGVRHLEINVGAVCRSVAVQYSIHKQKFNNQDEIPKLPKVTITQDYVRNVLGVEIYQEDDLVDKIFQPGIAFGMAWTAAGGKLLIIEVSKSVGKGRIEITGQLGDVMKESVKTALGWIKSNLGKIQNLLINQNDFQNQNIFEEIDIHVHFPAAAIPKDGPSAGITIATALISLLTGRKVKSSVSMTGEISLKGRVLPVGGIKEKCIAAYSYGIKTIILPYNNQKDTEEISAEIKQNIEFKFTKTIEEVLDIALEDQSQTDLFNQAKNQKNVNKIKQI</sequence>
<dbReference type="PIRSF" id="PIRSF001174">
    <property type="entry name" value="Lon_proteas"/>
    <property type="match status" value="1"/>
</dbReference>
<dbReference type="PROSITE" id="PS51786">
    <property type="entry name" value="LON_PROTEOLYTIC"/>
    <property type="match status" value="1"/>
</dbReference>
<dbReference type="PANTHER" id="PTHR10046">
    <property type="entry name" value="ATP DEPENDENT LON PROTEASE FAMILY MEMBER"/>
    <property type="match status" value="1"/>
</dbReference>
<keyword evidence="4 6" id="KW-0720">Serine protease</keyword>
<dbReference type="InterPro" id="IPR003593">
    <property type="entry name" value="AAA+_ATPase"/>
</dbReference>
<accession>G0QSM7</accession>
<gene>
    <name evidence="14" type="ORF">IMG5_102250</name>
</gene>
<evidence type="ECO:0000256" key="9">
    <source>
        <dbReference type="PROSITE-ProRule" id="PRU01122"/>
    </source>
</evidence>
<keyword evidence="3 6" id="KW-0378">Hydrolase</keyword>
<feature type="domain" description="Lon N-terminal" evidence="13">
    <location>
        <begin position="6"/>
        <end position="211"/>
    </location>
</feature>
<evidence type="ECO:0000259" key="13">
    <source>
        <dbReference type="PROSITE" id="PS51787"/>
    </source>
</evidence>
<dbReference type="InterPro" id="IPR008269">
    <property type="entry name" value="Lon_proteolytic"/>
</dbReference>
<dbReference type="CDD" id="cd19500">
    <property type="entry name" value="RecA-like_Lon"/>
    <property type="match status" value="1"/>
</dbReference>
<dbReference type="GO" id="GO:0004176">
    <property type="term" value="F:ATP-dependent peptidase activity"/>
    <property type="evidence" value="ECO:0007669"/>
    <property type="project" value="UniProtKB-UniRule"/>
</dbReference>
<dbReference type="Gene3D" id="1.20.58.1480">
    <property type="match status" value="1"/>
</dbReference>
<dbReference type="PROSITE" id="PS51787">
    <property type="entry name" value="LON_N"/>
    <property type="match status" value="1"/>
</dbReference>
<dbReference type="STRING" id="857967.G0QSM7"/>
<evidence type="ECO:0000256" key="11">
    <source>
        <dbReference type="RuleBase" id="RU000592"/>
    </source>
</evidence>
<dbReference type="FunFam" id="3.40.50.300:FF:000382">
    <property type="entry name" value="Lon protease homolog 2, peroxisomal"/>
    <property type="match status" value="1"/>
</dbReference>
<dbReference type="Pfam" id="PF22667">
    <property type="entry name" value="Lon_lid"/>
    <property type="match status" value="1"/>
</dbReference>
<dbReference type="NCBIfam" id="TIGR00763">
    <property type="entry name" value="lon"/>
    <property type="match status" value="1"/>
</dbReference>
<dbReference type="SMART" id="SM00464">
    <property type="entry name" value="LON"/>
    <property type="match status" value="1"/>
</dbReference>
<protein>
    <recommendedName>
        <fullName evidence="6 11">Lon protease homolog</fullName>
        <ecNumber evidence="6 11">3.4.21.-</ecNumber>
    </recommendedName>
</protein>
<evidence type="ECO:0000256" key="3">
    <source>
        <dbReference type="ARBA" id="ARBA00022801"/>
    </source>
</evidence>
<dbReference type="Pfam" id="PF05362">
    <property type="entry name" value="Lon_C"/>
    <property type="match status" value="1"/>
</dbReference>
<dbReference type="InterPro" id="IPR008268">
    <property type="entry name" value="Peptidase_S16_AS"/>
</dbReference>
<evidence type="ECO:0000256" key="4">
    <source>
        <dbReference type="ARBA" id="ARBA00022825"/>
    </source>
</evidence>
<dbReference type="InterPro" id="IPR027065">
    <property type="entry name" value="Lon_Prtase"/>
</dbReference>
<keyword evidence="2 6" id="KW-0547">Nucleotide-binding</keyword>
<feature type="active site" evidence="7 9">
    <location>
        <position position="765"/>
    </location>
</feature>
<keyword evidence="1 6" id="KW-0645">Protease</keyword>
<dbReference type="SUPFAM" id="SSF88697">
    <property type="entry name" value="PUA domain-like"/>
    <property type="match status" value="1"/>
</dbReference>